<name>A0A1H8BP18_9BACL</name>
<protein>
    <submittedName>
        <fullName evidence="1">Uncharacterized protein</fullName>
    </submittedName>
</protein>
<dbReference type="Proteomes" id="UP000199695">
    <property type="component" value="Unassembled WGS sequence"/>
</dbReference>
<organism evidence="1 2">
    <name type="scientific">Lihuaxuella thermophila</name>
    <dbReference type="NCBI Taxonomy" id="1173111"/>
    <lineage>
        <taxon>Bacteria</taxon>
        <taxon>Bacillati</taxon>
        <taxon>Bacillota</taxon>
        <taxon>Bacilli</taxon>
        <taxon>Bacillales</taxon>
        <taxon>Thermoactinomycetaceae</taxon>
        <taxon>Lihuaxuella</taxon>
    </lineage>
</organism>
<dbReference type="EMBL" id="FOCQ01000002">
    <property type="protein sequence ID" value="SEM83874.1"/>
    <property type="molecule type" value="Genomic_DNA"/>
</dbReference>
<evidence type="ECO:0000313" key="2">
    <source>
        <dbReference type="Proteomes" id="UP000199695"/>
    </source>
</evidence>
<proteinExistence type="predicted"/>
<evidence type="ECO:0000313" key="1">
    <source>
        <dbReference type="EMBL" id="SEM83874.1"/>
    </source>
</evidence>
<keyword evidence="2" id="KW-1185">Reference proteome</keyword>
<reference evidence="1 2" key="1">
    <citation type="submission" date="2016-10" db="EMBL/GenBank/DDBJ databases">
        <authorList>
            <person name="de Groot N.N."/>
        </authorList>
    </citation>
    <scope>NUCLEOTIDE SEQUENCE [LARGE SCALE GENOMIC DNA]</scope>
    <source>
        <strain evidence="1 2">DSM 46701</strain>
    </source>
</reference>
<sequence length="109" mass="12897">MNICWGKGFGCTVHHDLLKTRANDEEEDVKRLEDILGVKPPSTYLKWTQKPTGAAHIRKKEKEPLSQRIKKYYKSLLSSHLSIFCTCTNNWWIQIRELQKQLSDWSRCY</sequence>
<gene>
    <name evidence="1" type="ORF">SAMN05444955_102259</name>
</gene>
<accession>A0A1H8BP18</accession>
<dbReference type="AlphaFoldDB" id="A0A1H8BP18"/>